<dbReference type="Proteomes" id="UP000824881">
    <property type="component" value="Unassembled WGS sequence"/>
</dbReference>
<gene>
    <name evidence="1" type="ORF">CCMSSC00406_0010082</name>
</gene>
<dbReference type="EMBL" id="WQMT02000010">
    <property type="protein sequence ID" value="KAG9218068.1"/>
    <property type="molecule type" value="Genomic_DNA"/>
</dbReference>
<proteinExistence type="predicted"/>
<accession>A0ACB7IKL3</accession>
<comment type="caution">
    <text evidence="1">The sequence shown here is derived from an EMBL/GenBank/DDBJ whole genome shotgun (WGS) entry which is preliminary data.</text>
</comment>
<organism evidence="1 2">
    <name type="scientific">Pleurotus cornucopiae</name>
    <name type="common">Cornucopia mushroom</name>
    <dbReference type="NCBI Taxonomy" id="5321"/>
    <lineage>
        <taxon>Eukaryota</taxon>
        <taxon>Fungi</taxon>
        <taxon>Dikarya</taxon>
        <taxon>Basidiomycota</taxon>
        <taxon>Agaricomycotina</taxon>
        <taxon>Agaricomycetes</taxon>
        <taxon>Agaricomycetidae</taxon>
        <taxon>Agaricales</taxon>
        <taxon>Pleurotineae</taxon>
        <taxon>Pleurotaceae</taxon>
        <taxon>Pleurotus</taxon>
    </lineage>
</organism>
<reference evidence="1 2" key="1">
    <citation type="journal article" date="2021" name="Appl. Environ. Microbiol.">
        <title>Genetic linkage and physical mapping for an oyster mushroom Pleurotus cornucopiae and QTL analysis for the trait cap color.</title>
        <authorList>
            <person name="Zhang Y."/>
            <person name="Gao W."/>
            <person name="Sonnenberg A."/>
            <person name="Chen Q."/>
            <person name="Zhang J."/>
            <person name="Huang C."/>
        </authorList>
    </citation>
    <scope>NUCLEOTIDE SEQUENCE [LARGE SCALE GENOMIC DNA]</scope>
    <source>
        <strain evidence="1">CCMSSC00406</strain>
    </source>
</reference>
<name>A0ACB7IKL3_PLECO</name>
<protein>
    <submittedName>
        <fullName evidence="1">Uncharacterized protein</fullName>
    </submittedName>
</protein>
<sequence length="160" mass="16965">MPTLTVTLLVVTAALVCLPAVTAQCNPGQFTDGAGACVDCTAGTFSTSKSTHIRKGNLTQYSQMELLLHVALAPQAVLITYKRLWAAALAALDSFRQTAGRLNVMLAVEDRTPQLVAHLSAYVEQVQIPPLPLARSQVAPGHVRPPSLVVLPITSDVVAR</sequence>
<evidence type="ECO:0000313" key="2">
    <source>
        <dbReference type="Proteomes" id="UP000824881"/>
    </source>
</evidence>
<evidence type="ECO:0000313" key="1">
    <source>
        <dbReference type="EMBL" id="KAG9218068.1"/>
    </source>
</evidence>
<keyword evidence="2" id="KW-1185">Reference proteome</keyword>